<keyword evidence="3 6" id="KW-1133">Transmembrane helix</keyword>
<dbReference type="InterPro" id="IPR013525">
    <property type="entry name" value="ABC2_TM"/>
</dbReference>
<evidence type="ECO:0000256" key="3">
    <source>
        <dbReference type="ARBA" id="ARBA00022989"/>
    </source>
</evidence>
<comment type="similarity">
    <text evidence="6">Belongs to the ABC-2 integral membrane protein family.</text>
</comment>
<evidence type="ECO:0000256" key="2">
    <source>
        <dbReference type="ARBA" id="ARBA00022692"/>
    </source>
</evidence>
<feature type="transmembrane region" description="Helical" evidence="6">
    <location>
        <begin position="136"/>
        <end position="159"/>
    </location>
</feature>
<dbReference type="PROSITE" id="PS51012">
    <property type="entry name" value="ABC_TM2"/>
    <property type="match status" value="1"/>
</dbReference>
<keyword evidence="9" id="KW-1185">Reference proteome</keyword>
<organism evidence="8 9">
    <name type="scientific">Gordonia sesuvii</name>
    <dbReference type="NCBI Taxonomy" id="3116777"/>
    <lineage>
        <taxon>Bacteria</taxon>
        <taxon>Bacillati</taxon>
        <taxon>Actinomycetota</taxon>
        <taxon>Actinomycetes</taxon>
        <taxon>Mycobacteriales</taxon>
        <taxon>Gordoniaceae</taxon>
        <taxon>Gordonia</taxon>
    </lineage>
</organism>
<feature type="transmembrane region" description="Helical" evidence="6">
    <location>
        <begin position="57"/>
        <end position="78"/>
    </location>
</feature>
<reference evidence="8 9" key="1">
    <citation type="submission" date="2024-01" db="EMBL/GenBank/DDBJ databases">
        <title>Draft genome sequence of Gordonia sp. LSe1-13.</title>
        <authorList>
            <person name="Suphannarot A."/>
            <person name="Mingma R."/>
        </authorList>
    </citation>
    <scope>NUCLEOTIDE SEQUENCE [LARGE SCALE GENOMIC DNA]</scope>
    <source>
        <strain evidence="8 9">LSe1-13</strain>
    </source>
</reference>
<comment type="subcellular location">
    <subcellularLocation>
        <location evidence="6">Cell membrane</location>
        <topology evidence="6">Multi-pass membrane protein</topology>
    </subcellularLocation>
    <subcellularLocation>
        <location evidence="1">Membrane</location>
        <topology evidence="1">Multi-pass membrane protein</topology>
    </subcellularLocation>
</comment>
<feature type="domain" description="ABC transmembrane type-2" evidence="7">
    <location>
        <begin position="21"/>
        <end position="252"/>
    </location>
</feature>
<accession>A0ABU7MDZ1</accession>
<gene>
    <name evidence="8" type="ORF">VZC37_13350</name>
</gene>
<feature type="transmembrane region" description="Helical" evidence="6">
    <location>
        <begin position="227"/>
        <end position="246"/>
    </location>
</feature>
<keyword evidence="2 6" id="KW-0812">Transmembrane</keyword>
<dbReference type="PIRSF" id="PIRSF006648">
    <property type="entry name" value="DrrB"/>
    <property type="match status" value="1"/>
</dbReference>
<keyword evidence="6" id="KW-1003">Cell membrane</keyword>
<evidence type="ECO:0000259" key="7">
    <source>
        <dbReference type="PROSITE" id="PS51012"/>
    </source>
</evidence>
<feature type="transmembrane region" description="Helical" evidence="6">
    <location>
        <begin position="113"/>
        <end position="130"/>
    </location>
</feature>
<sequence length="253" mass="26600">MTTDIAVMTRRGVTLMVRSPMTLSTSAFMPIILLLLLSVSFGSVVMPGAGVSDYVQFATPLFVTMGVAFGAISTAVAAQQDRISGFDDRLRTLPISPVAPLAGRIIADIGRNLVTLLLVTIVAIALGFRFDNGPAGVVIYIVLPLIFGFGIAWFMVFIAMIADSAESAASMLNAVMLVLSFLSTGMVPLEDLPGWAQPVASANPVSHVIGAMRDATTSGESVLGADAAITVVWSVGLTIVFGYLAVRAYRRAR</sequence>
<evidence type="ECO:0000256" key="4">
    <source>
        <dbReference type="ARBA" id="ARBA00023136"/>
    </source>
</evidence>
<dbReference type="InterPro" id="IPR047817">
    <property type="entry name" value="ABC2_TM_bact-type"/>
</dbReference>
<dbReference type="InterPro" id="IPR000412">
    <property type="entry name" value="ABC_2_transport"/>
</dbReference>
<evidence type="ECO:0000256" key="1">
    <source>
        <dbReference type="ARBA" id="ARBA00004141"/>
    </source>
</evidence>
<protein>
    <recommendedName>
        <fullName evidence="6">Transport permease protein</fullName>
    </recommendedName>
</protein>
<dbReference type="PANTHER" id="PTHR43229:SF3">
    <property type="entry name" value="ABC-TYPE MULTIDRUG TRANSPORT SYSTEM, PERMEASE COMPONENT"/>
    <property type="match status" value="1"/>
</dbReference>
<proteinExistence type="inferred from homology"/>
<dbReference type="Pfam" id="PF01061">
    <property type="entry name" value="ABC2_membrane"/>
    <property type="match status" value="1"/>
</dbReference>
<keyword evidence="5" id="KW-0046">Antibiotic resistance</keyword>
<keyword evidence="4 6" id="KW-0472">Membrane</keyword>
<dbReference type="EMBL" id="JAZDUF010000003">
    <property type="protein sequence ID" value="MEE3851325.1"/>
    <property type="molecule type" value="Genomic_DNA"/>
</dbReference>
<dbReference type="Proteomes" id="UP001347146">
    <property type="component" value="Unassembled WGS sequence"/>
</dbReference>
<dbReference type="RefSeq" id="WP_330433036.1">
    <property type="nucleotide sequence ID" value="NZ_JAZDUF010000003.1"/>
</dbReference>
<evidence type="ECO:0000313" key="9">
    <source>
        <dbReference type="Proteomes" id="UP001347146"/>
    </source>
</evidence>
<evidence type="ECO:0000256" key="6">
    <source>
        <dbReference type="RuleBase" id="RU361157"/>
    </source>
</evidence>
<name>A0ABU7MDZ1_9ACTN</name>
<feature type="transmembrane region" description="Helical" evidence="6">
    <location>
        <begin position="171"/>
        <end position="189"/>
    </location>
</feature>
<feature type="transmembrane region" description="Helical" evidence="6">
    <location>
        <begin position="21"/>
        <end position="45"/>
    </location>
</feature>
<comment type="caution">
    <text evidence="8">The sequence shown here is derived from an EMBL/GenBank/DDBJ whole genome shotgun (WGS) entry which is preliminary data.</text>
</comment>
<evidence type="ECO:0000313" key="8">
    <source>
        <dbReference type="EMBL" id="MEE3851325.1"/>
    </source>
</evidence>
<evidence type="ECO:0000256" key="5">
    <source>
        <dbReference type="ARBA" id="ARBA00023251"/>
    </source>
</evidence>
<dbReference type="PANTHER" id="PTHR43229">
    <property type="entry name" value="NODULATION PROTEIN J"/>
    <property type="match status" value="1"/>
</dbReference>
<dbReference type="InterPro" id="IPR051784">
    <property type="entry name" value="Nod_factor_ABC_transporter"/>
</dbReference>
<keyword evidence="6" id="KW-0813">Transport</keyword>